<dbReference type="OrthoDB" id="7738399at2"/>
<gene>
    <name evidence="1" type="ORF">SAMN04488045_0047</name>
</gene>
<reference evidence="1 2" key="1">
    <citation type="submission" date="2016-10" db="EMBL/GenBank/DDBJ databases">
        <authorList>
            <person name="de Groot N.N."/>
        </authorList>
    </citation>
    <scope>NUCLEOTIDE SEQUENCE [LARGE SCALE GENOMIC DNA]</scope>
    <source>
        <strain evidence="1 2">DSM 26915</strain>
    </source>
</reference>
<evidence type="ECO:0000313" key="2">
    <source>
        <dbReference type="Proteomes" id="UP000236752"/>
    </source>
</evidence>
<evidence type="ECO:0000313" key="1">
    <source>
        <dbReference type="EMBL" id="SEF43755.1"/>
    </source>
</evidence>
<proteinExistence type="predicted"/>
<organism evidence="1 2">
    <name type="scientific">Thalassococcus halodurans</name>
    <dbReference type="NCBI Taxonomy" id="373675"/>
    <lineage>
        <taxon>Bacteria</taxon>
        <taxon>Pseudomonadati</taxon>
        <taxon>Pseudomonadota</taxon>
        <taxon>Alphaproteobacteria</taxon>
        <taxon>Rhodobacterales</taxon>
        <taxon>Roseobacteraceae</taxon>
        <taxon>Thalassococcus</taxon>
    </lineage>
</organism>
<sequence length="376" mass="40251">MAPARTAQVALRIAALALIVIWAGFIRSAVAAETEGVWVNATGHAFVSGAADKDTARTRALGDALISAALAGGSTLRGHSAMRMGRITADLMILRPAGKILKYEMHGARLHKGLWTVNVRALVGPIPTSACAGRRQLVLTAYEPKITVRPEAPAWTAPLANDVALTIFDVLDDHSSTTIDRIAPAQVRQTAATGSDMDYMSLTRGTHSGKQPGDHGLRTEIKVDVIRGATSRLIQMTTELHFSEPNGFLGRKQLVRTARYPQGGAIEAITGRTRSALEHELTKNIRADLTSLLDQLSCVPPSARIESDGKTLSVPIGSRHGLSRASLAFVDDPNDSFGLLEISSLKSGRAILRPIDPTRKASDFEGRQVYFVEAGL</sequence>
<dbReference type="EMBL" id="FNUZ01000001">
    <property type="protein sequence ID" value="SEF43755.1"/>
    <property type="molecule type" value="Genomic_DNA"/>
</dbReference>
<keyword evidence="2" id="KW-1185">Reference proteome</keyword>
<dbReference type="RefSeq" id="WP_103908474.1">
    <property type="nucleotide sequence ID" value="NZ_FNUZ01000001.1"/>
</dbReference>
<name>A0A1H5RZK7_9RHOB</name>
<accession>A0A1H5RZK7</accession>
<protein>
    <recommendedName>
        <fullName evidence="3">Flagellar assembly protein T, N-terminal domain</fullName>
    </recommendedName>
</protein>
<dbReference type="Proteomes" id="UP000236752">
    <property type="component" value="Unassembled WGS sequence"/>
</dbReference>
<dbReference type="Gene3D" id="3.30.1660.40">
    <property type="entry name" value="FlgT, N-terminal domain"/>
    <property type="match status" value="1"/>
</dbReference>
<evidence type="ECO:0008006" key="3">
    <source>
        <dbReference type="Google" id="ProtNLM"/>
    </source>
</evidence>
<dbReference type="AlphaFoldDB" id="A0A1H5RZK7"/>
<dbReference type="InterPro" id="IPR038180">
    <property type="entry name" value="FlgT_N_sf"/>
</dbReference>